<keyword evidence="7" id="KW-0406">Ion transport</keyword>
<feature type="domain" description="TonB-dependent receptor plug" evidence="16">
    <location>
        <begin position="59"/>
        <end position="158"/>
    </location>
</feature>
<gene>
    <name evidence="17" type="ORF">DX912_10785</name>
</gene>
<evidence type="ECO:0000256" key="5">
    <source>
        <dbReference type="ARBA" id="ARBA00022692"/>
    </source>
</evidence>
<evidence type="ECO:0000259" key="15">
    <source>
        <dbReference type="Pfam" id="PF00593"/>
    </source>
</evidence>
<reference evidence="17 18" key="1">
    <citation type="submission" date="2018-08" db="EMBL/GenBank/DDBJ databases">
        <title>Lysobacter soli KCTC 22011, whole genome shotgun sequence.</title>
        <authorList>
            <person name="Zhang X."/>
            <person name="Feng G."/>
            <person name="Zhu H."/>
        </authorList>
    </citation>
    <scope>NUCLEOTIDE SEQUENCE [LARGE SCALE GENOMIC DNA]</scope>
    <source>
        <strain evidence="17 18">KCTC 22011</strain>
    </source>
</reference>
<evidence type="ECO:0000256" key="10">
    <source>
        <dbReference type="ARBA" id="ARBA00023170"/>
    </source>
</evidence>
<dbReference type="InterPro" id="IPR039426">
    <property type="entry name" value="TonB-dep_rcpt-like"/>
</dbReference>
<comment type="caution">
    <text evidence="17">The sequence shown here is derived from an EMBL/GenBank/DDBJ whole genome shotgun (WGS) entry which is preliminary data.</text>
</comment>
<dbReference type="Proteomes" id="UP000256829">
    <property type="component" value="Unassembled WGS sequence"/>
</dbReference>
<evidence type="ECO:0000256" key="6">
    <source>
        <dbReference type="ARBA" id="ARBA00022729"/>
    </source>
</evidence>
<accession>A0A3D8VCY3</accession>
<dbReference type="GO" id="GO:0009279">
    <property type="term" value="C:cell outer membrane"/>
    <property type="evidence" value="ECO:0007669"/>
    <property type="project" value="UniProtKB-SubCell"/>
</dbReference>
<dbReference type="InterPro" id="IPR036942">
    <property type="entry name" value="Beta-barrel_TonB_sf"/>
</dbReference>
<dbReference type="PANTHER" id="PTHR32552:SF83">
    <property type="entry name" value="BLR3904 PROTEIN"/>
    <property type="match status" value="1"/>
</dbReference>
<dbReference type="PROSITE" id="PS52016">
    <property type="entry name" value="TONB_DEPENDENT_REC_3"/>
    <property type="match status" value="1"/>
</dbReference>
<evidence type="ECO:0000256" key="12">
    <source>
        <dbReference type="PROSITE-ProRule" id="PRU01360"/>
    </source>
</evidence>
<feature type="chain" id="PRO_5017546499" evidence="14">
    <location>
        <begin position="26"/>
        <end position="767"/>
    </location>
</feature>
<dbReference type="AlphaFoldDB" id="A0A3D8VCY3"/>
<evidence type="ECO:0000313" key="17">
    <source>
        <dbReference type="EMBL" id="RDY67145.1"/>
    </source>
</evidence>
<dbReference type="CDD" id="cd01347">
    <property type="entry name" value="ligand_gated_channel"/>
    <property type="match status" value="1"/>
</dbReference>
<organism evidence="17 18">
    <name type="scientific">Lysobacter soli</name>
    <dbReference type="NCBI Taxonomy" id="453783"/>
    <lineage>
        <taxon>Bacteria</taxon>
        <taxon>Pseudomonadati</taxon>
        <taxon>Pseudomonadota</taxon>
        <taxon>Gammaproteobacteria</taxon>
        <taxon>Lysobacterales</taxon>
        <taxon>Lysobacteraceae</taxon>
        <taxon>Lysobacter</taxon>
    </lineage>
</organism>
<dbReference type="InterPro" id="IPR012910">
    <property type="entry name" value="Plug_dom"/>
</dbReference>
<dbReference type="PANTHER" id="PTHR32552">
    <property type="entry name" value="FERRICHROME IRON RECEPTOR-RELATED"/>
    <property type="match status" value="1"/>
</dbReference>
<evidence type="ECO:0000256" key="13">
    <source>
        <dbReference type="RuleBase" id="RU003357"/>
    </source>
</evidence>
<evidence type="ECO:0000256" key="14">
    <source>
        <dbReference type="SAM" id="SignalP"/>
    </source>
</evidence>
<evidence type="ECO:0000256" key="4">
    <source>
        <dbReference type="ARBA" id="ARBA00022452"/>
    </source>
</evidence>
<evidence type="ECO:0000256" key="8">
    <source>
        <dbReference type="ARBA" id="ARBA00023077"/>
    </source>
</evidence>
<keyword evidence="8 13" id="KW-0798">TonB box</keyword>
<dbReference type="GO" id="GO:0015344">
    <property type="term" value="F:siderophore uptake transmembrane transporter activity"/>
    <property type="evidence" value="ECO:0007669"/>
    <property type="project" value="TreeGrafter"/>
</dbReference>
<keyword evidence="10 17" id="KW-0675">Receptor</keyword>
<evidence type="ECO:0000256" key="9">
    <source>
        <dbReference type="ARBA" id="ARBA00023136"/>
    </source>
</evidence>
<protein>
    <submittedName>
        <fullName evidence="17">TonB-dependent receptor</fullName>
    </submittedName>
</protein>
<dbReference type="Gene3D" id="2.170.130.10">
    <property type="entry name" value="TonB-dependent receptor, plug domain"/>
    <property type="match status" value="1"/>
</dbReference>
<evidence type="ECO:0000313" key="18">
    <source>
        <dbReference type="Proteomes" id="UP000256829"/>
    </source>
</evidence>
<name>A0A3D8VCY3_9GAMM</name>
<evidence type="ECO:0000256" key="11">
    <source>
        <dbReference type="ARBA" id="ARBA00023237"/>
    </source>
</evidence>
<dbReference type="RefSeq" id="WP_115842516.1">
    <property type="nucleotide sequence ID" value="NZ_CP183976.1"/>
</dbReference>
<dbReference type="InterPro" id="IPR037066">
    <property type="entry name" value="Plug_dom_sf"/>
</dbReference>
<evidence type="ECO:0000256" key="7">
    <source>
        <dbReference type="ARBA" id="ARBA00023065"/>
    </source>
</evidence>
<keyword evidence="4 12" id="KW-1134">Transmembrane beta strand</keyword>
<evidence type="ECO:0000256" key="2">
    <source>
        <dbReference type="ARBA" id="ARBA00009810"/>
    </source>
</evidence>
<feature type="domain" description="TonB-dependent receptor-like beta-barrel" evidence="15">
    <location>
        <begin position="232"/>
        <end position="736"/>
    </location>
</feature>
<dbReference type="GO" id="GO:0015891">
    <property type="term" value="P:siderophore transport"/>
    <property type="evidence" value="ECO:0007669"/>
    <property type="project" value="UniProtKB-ARBA"/>
</dbReference>
<comment type="subcellular location">
    <subcellularLocation>
        <location evidence="1 12">Cell outer membrane</location>
        <topology evidence="1 12">Multi-pass membrane protein</topology>
    </subcellularLocation>
</comment>
<dbReference type="Pfam" id="PF00593">
    <property type="entry name" value="TonB_dep_Rec_b-barrel"/>
    <property type="match status" value="1"/>
</dbReference>
<dbReference type="InterPro" id="IPR000531">
    <property type="entry name" value="Beta-barrel_TonB"/>
</dbReference>
<dbReference type="SUPFAM" id="SSF56935">
    <property type="entry name" value="Porins"/>
    <property type="match status" value="1"/>
</dbReference>
<keyword evidence="3 12" id="KW-0813">Transport</keyword>
<evidence type="ECO:0000256" key="1">
    <source>
        <dbReference type="ARBA" id="ARBA00004571"/>
    </source>
</evidence>
<keyword evidence="9 12" id="KW-0472">Membrane</keyword>
<comment type="similarity">
    <text evidence="2 12 13">Belongs to the TonB-dependent receptor family.</text>
</comment>
<dbReference type="FunFam" id="2.170.130.10:FF:000001">
    <property type="entry name" value="Catecholate siderophore TonB-dependent receptor"/>
    <property type="match status" value="1"/>
</dbReference>
<proteinExistence type="inferred from homology"/>
<dbReference type="Gene3D" id="2.40.170.20">
    <property type="entry name" value="TonB-dependent receptor, beta-barrel domain"/>
    <property type="match status" value="1"/>
</dbReference>
<feature type="signal peptide" evidence="14">
    <location>
        <begin position="1"/>
        <end position="25"/>
    </location>
</feature>
<sequence length="767" mass="82292">MSNRKFVVSPLAGALALAVGAPALAEPAGEPANARDLDKIEVHGEYVEKPSSIKYTQPLLDTPQTITVVTKDVMDQQNLIGLRDVLSTLPGITFGAGEGGGGYGDSITLRGFNANSDITTDGVRDSAQYTRTDNFNLESVELVNGANSVYSGAGSVGGNINLVSKVARSGDSTVVTAGAGTDSFGRITLDSNTDLDNGSAFRINAMVHQNDVPGRDYENFERWGIAPSVAFGLDGDTRFTASYFHQSDDNLPQYGVPYFAAFGGGLPDVDTENYYGYHNIDRQKIDVDMVTGVFEHDFTPNTTLRSLARFQQVEQLSVVDAPQGTWCLPAGFNPATGAPCATPNTYLPSGPRGFSRDTKNTLAVSQTDVVSRFSTGSVKHSLVTGVSFSREEFDLDTGNLFRTPTGATVPLPPMSVTDPYSVYTGPINYIRGSIAEGSLDNQAIYAFDTLEFNDRWMLNLGARYEHNEGDTVTTTFNTTAGSPQLGQPTTRVVAENSDDLFSYRAGLIFKPAANASLYLSYSNSKTPSKASVNGSCTATSTTGTANCNVDPETAINIEAGAKWDINSQLALTAAVFRNEREEYKVADPGNPENPSGEQQLDGTARVDGIALGAAGHITDAWSIFANLTWLDSEVIQGVSDYCKANPSTACGNTPANPDPLAGLPISGTPERSGSLWTTYDLSQWTFGYGLTYVGNYDVYTGNGANIAEAKGYTSHRAMVAFDLNERLAFQLNVNNLFDKTYYTRIRNNGWATPGEARQVVLQAIYRF</sequence>
<keyword evidence="11 12" id="KW-0998">Cell outer membrane</keyword>
<dbReference type="EMBL" id="QTJR01000006">
    <property type="protein sequence ID" value="RDY67145.1"/>
    <property type="molecule type" value="Genomic_DNA"/>
</dbReference>
<keyword evidence="5 12" id="KW-0812">Transmembrane</keyword>
<evidence type="ECO:0000256" key="3">
    <source>
        <dbReference type="ARBA" id="ARBA00022448"/>
    </source>
</evidence>
<evidence type="ECO:0000259" key="16">
    <source>
        <dbReference type="Pfam" id="PF07715"/>
    </source>
</evidence>
<dbReference type="Pfam" id="PF07715">
    <property type="entry name" value="Plug"/>
    <property type="match status" value="1"/>
</dbReference>
<keyword evidence="6 14" id="KW-0732">Signal</keyword>
<keyword evidence="18" id="KW-1185">Reference proteome</keyword>